<dbReference type="InterPro" id="IPR010905">
    <property type="entry name" value="Glyco_hydro_88"/>
</dbReference>
<dbReference type="InterPro" id="IPR012341">
    <property type="entry name" value="6hp_glycosidase-like_sf"/>
</dbReference>
<name>A0A1T4Y662_9FIRM</name>
<dbReference type="GO" id="GO:0000272">
    <property type="term" value="P:polysaccharide catabolic process"/>
    <property type="evidence" value="ECO:0007669"/>
    <property type="project" value="TreeGrafter"/>
</dbReference>
<evidence type="ECO:0000256" key="3">
    <source>
        <dbReference type="PIRSR" id="PIRSR610905-1"/>
    </source>
</evidence>
<accession>A0A1T4Y662</accession>
<dbReference type="Pfam" id="PF07470">
    <property type="entry name" value="Glyco_hydro_88"/>
    <property type="match status" value="1"/>
</dbReference>
<dbReference type="Proteomes" id="UP000190286">
    <property type="component" value="Unassembled WGS sequence"/>
</dbReference>
<gene>
    <name evidence="5" type="ORF">SAMN02745178_02781</name>
</gene>
<dbReference type="RefSeq" id="WP_078785575.1">
    <property type="nucleotide sequence ID" value="NZ_FUYF01000040.1"/>
</dbReference>
<dbReference type="PANTHER" id="PTHR36845:SF1">
    <property type="entry name" value="HYDROLASE, PUTATIVE (AFU_ORTHOLOGUE AFUA_7G05090)-RELATED"/>
    <property type="match status" value="1"/>
</dbReference>
<evidence type="ECO:0000256" key="2">
    <source>
        <dbReference type="ARBA" id="ARBA00038358"/>
    </source>
</evidence>
<protein>
    <submittedName>
        <fullName evidence="5">Unsaturated chondroitin disaccharide hydrolase</fullName>
    </submittedName>
</protein>
<reference evidence="5 6" key="1">
    <citation type="submission" date="2017-02" db="EMBL/GenBank/DDBJ databases">
        <authorList>
            <person name="Peterson S.W."/>
        </authorList>
    </citation>
    <scope>NUCLEOTIDE SEQUENCE [LARGE SCALE GENOMIC DNA]</scope>
    <source>
        <strain evidence="5 6">ATCC 27749</strain>
    </source>
</reference>
<feature type="binding site" evidence="4">
    <location>
        <position position="244"/>
    </location>
    <ligand>
        <name>substrate</name>
    </ligand>
</feature>
<keyword evidence="6" id="KW-1185">Reference proteome</keyword>
<dbReference type="GeneID" id="93339201"/>
<dbReference type="InterPro" id="IPR052369">
    <property type="entry name" value="UG_Glycosaminoglycan_Hydrolase"/>
</dbReference>
<feature type="binding site" evidence="4">
    <location>
        <position position="106"/>
    </location>
    <ligand>
        <name>substrate</name>
    </ligand>
</feature>
<dbReference type="OrthoDB" id="428577at2"/>
<organism evidence="5 6">
    <name type="scientific">Gemmiger formicilis</name>
    <dbReference type="NCBI Taxonomy" id="745368"/>
    <lineage>
        <taxon>Bacteria</taxon>
        <taxon>Bacillati</taxon>
        <taxon>Bacillota</taxon>
        <taxon>Clostridia</taxon>
        <taxon>Eubacteriales</taxon>
        <taxon>Gemmiger</taxon>
    </lineage>
</organism>
<dbReference type="AlphaFoldDB" id="A0A1T4Y662"/>
<evidence type="ECO:0000256" key="1">
    <source>
        <dbReference type="ARBA" id="ARBA00022801"/>
    </source>
</evidence>
<evidence type="ECO:0000256" key="4">
    <source>
        <dbReference type="PIRSR" id="PIRSR610905-2"/>
    </source>
</evidence>
<dbReference type="EMBL" id="FUYF01000040">
    <property type="protein sequence ID" value="SKA97200.1"/>
    <property type="molecule type" value="Genomic_DNA"/>
</dbReference>
<dbReference type="InterPro" id="IPR008928">
    <property type="entry name" value="6-hairpin_glycosidase_sf"/>
</dbReference>
<feature type="active site" description="Proton donor" evidence="3">
    <location>
        <position position="168"/>
    </location>
</feature>
<proteinExistence type="inferred from homology"/>
<dbReference type="GO" id="GO:0052757">
    <property type="term" value="F:chondroitin hydrolase activity"/>
    <property type="evidence" value="ECO:0007669"/>
    <property type="project" value="TreeGrafter"/>
</dbReference>
<keyword evidence="1 5" id="KW-0378">Hydrolase</keyword>
<feature type="active site" description="Nucleophile" evidence="3">
    <location>
        <position position="106"/>
    </location>
</feature>
<dbReference type="SUPFAM" id="SSF48208">
    <property type="entry name" value="Six-hairpin glycosidases"/>
    <property type="match status" value="1"/>
</dbReference>
<comment type="similarity">
    <text evidence="2">Belongs to the glycosyl hydrolase 88 family.</text>
</comment>
<dbReference type="Gene3D" id="1.50.10.10">
    <property type="match status" value="1"/>
</dbReference>
<evidence type="ECO:0000313" key="6">
    <source>
        <dbReference type="Proteomes" id="UP000190286"/>
    </source>
</evidence>
<feature type="binding site" evidence="4">
    <location>
        <position position="240"/>
    </location>
    <ligand>
        <name>substrate</name>
    </ligand>
</feature>
<evidence type="ECO:0000313" key="5">
    <source>
        <dbReference type="EMBL" id="SKA97200.1"/>
    </source>
</evidence>
<sequence>MLKLNTTEKNWASTTAARFEHKLRAVRERSAEKIPNRAVDGVHNNKADGGSYTPDDGLCWWTNGFWAGMLWQACHATHDDRYAEIARYTERRLDEAFNIYLGLHHDVGFMWLPSAVADYRLTGDADARRRGLHAAQLLAGRFNPAGFIRAWNDIPGSDSDTRGWAIIDCLFNIPLLYWASEETKDPRFRKIAMTHADTVAANFIRADGSVRHIVEFDPETGAFVRDYGGQGYARGSSWTRGQTWALYGFVMSYKHTGAVRYLAMAQKVAEYFIAHIPADGRIPVDFCQPAEPKYYDDIAAAVAACGLIELAILVPDRQDEYLTPALKMLHALDDTVDWDEAHDGYLQYCSADYHGKEHNVNFTYGDYYFYEALLKLTGDEVFLW</sequence>
<dbReference type="PANTHER" id="PTHR36845">
    <property type="entry name" value="HYDROLASE, PUTATIVE (AFU_ORTHOLOGUE AFUA_7G05090)-RELATED"/>
    <property type="match status" value="1"/>
</dbReference>
<dbReference type="STRING" id="745368.SAMN02745178_02781"/>
<feature type="binding site" evidence="4">
    <location>
        <position position="168"/>
    </location>
    <ligand>
        <name>substrate</name>
    </ligand>
</feature>